<dbReference type="GO" id="GO:0030001">
    <property type="term" value="P:metal ion transport"/>
    <property type="evidence" value="ECO:0007669"/>
    <property type="project" value="TreeGrafter"/>
</dbReference>
<dbReference type="WBParaSite" id="ACAC_0001408201-mRNA-1">
    <property type="protein sequence ID" value="ACAC_0001408201-mRNA-1"/>
    <property type="gene ID" value="ACAC_0001408201"/>
</dbReference>
<dbReference type="GO" id="GO:0005261">
    <property type="term" value="F:monoatomic cation channel activity"/>
    <property type="evidence" value="ECO:0007669"/>
    <property type="project" value="TreeGrafter"/>
</dbReference>
<evidence type="ECO:0000313" key="3">
    <source>
        <dbReference type="WBParaSite" id="ACAC_0001408201-mRNA-1"/>
    </source>
</evidence>
<keyword evidence="1" id="KW-0472">Membrane</keyword>
<dbReference type="PANTHER" id="PTHR13800:SF41">
    <property type="entry name" value="PROTEIN CED-11"/>
    <property type="match status" value="1"/>
</dbReference>
<feature type="transmembrane region" description="Helical" evidence="1">
    <location>
        <begin position="35"/>
        <end position="60"/>
    </location>
</feature>
<dbReference type="InterPro" id="IPR050927">
    <property type="entry name" value="TRPM"/>
</dbReference>
<dbReference type="PANTHER" id="PTHR13800">
    <property type="entry name" value="TRANSIENT RECEPTOR POTENTIAL CATION CHANNEL, SUBFAMILY M, MEMBER 6"/>
    <property type="match status" value="1"/>
</dbReference>
<sequence length="241" mass="27930">LKESDTCKKAFLGSPTSYCSFVGQYGNTSCPSQSAAGYLVILEYFVLLKLILWPVLFAFFAKTAKTVDEEADKIWKFQMYSLVTDFRHVFLRPPLPPPLTPLFFLCMACRRVDGKLGQMMSTHPDHPDVDHRDRARAAVRFGSVYRNASIPTKRSEFVNTFWRELMIDRWKKEVQLKQDDSVKAEIKTVQVFQKQLRMVAINSSYSASQHRNKSEMELVQYADTEVKRLAVPQLMRSWEVR</sequence>
<organism evidence="2 3">
    <name type="scientific">Angiostrongylus cantonensis</name>
    <name type="common">Rat lungworm</name>
    <dbReference type="NCBI Taxonomy" id="6313"/>
    <lineage>
        <taxon>Eukaryota</taxon>
        <taxon>Metazoa</taxon>
        <taxon>Ecdysozoa</taxon>
        <taxon>Nematoda</taxon>
        <taxon>Chromadorea</taxon>
        <taxon>Rhabditida</taxon>
        <taxon>Rhabditina</taxon>
        <taxon>Rhabditomorpha</taxon>
        <taxon>Strongyloidea</taxon>
        <taxon>Metastrongylidae</taxon>
        <taxon>Angiostrongylus</taxon>
    </lineage>
</organism>
<keyword evidence="2" id="KW-1185">Reference proteome</keyword>
<protein>
    <submittedName>
        <fullName evidence="3">SBF2 domain-containing protein</fullName>
    </submittedName>
</protein>
<keyword evidence="1" id="KW-0812">Transmembrane</keyword>
<dbReference type="STRING" id="6313.A0A0K0DQP3"/>
<reference evidence="2" key="1">
    <citation type="submission" date="2012-09" db="EMBL/GenBank/DDBJ databases">
        <authorList>
            <person name="Martin A.A."/>
        </authorList>
    </citation>
    <scope>NUCLEOTIDE SEQUENCE</scope>
</reference>
<keyword evidence="1" id="KW-1133">Transmembrane helix</keyword>
<proteinExistence type="predicted"/>
<reference evidence="3" key="2">
    <citation type="submission" date="2017-02" db="UniProtKB">
        <authorList>
            <consortium name="WormBaseParasite"/>
        </authorList>
    </citation>
    <scope>IDENTIFICATION</scope>
</reference>
<evidence type="ECO:0000256" key="1">
    <source>
        <dbReference type="SAM" id="Phobius"/>
    </source>
</evidence>
<dbReference type="AlphaFoldDB" id="A0A0K0DQP3"/>
<evidence type="ECO:0000313" key="2">
    <source>
        <dbReference type="Proteomes" id="UP000035642"/>
    </source>
</evidence>
<accession>A0A0K0DQP3</accession>
<name>A0A0K0DQP3_ANGCA</name>
<dbReference type="Proteomes" id="UP000035642">
    <property type="component" value="Unassembled WGS sequence"/>
</dbReference>
<dbReference type="GO" id="GO:0005886">
    <property type="term" value="C:plasma membrane"/>
    <property type="evidence" value="ECO:0007669"/>
    <property type="project" value="TreeGrafter"/>
</dbReference>